<reference evidence="2 3" key="1">
    <citation type="journal article" date="2023" name="G3 (Bethesda)">
        <title>A chromosome-length genome assembly and annotation of blackberry (Rubus argutus, cv. 'Hillquist').</title>
        <authorList>
            <person name="Bruna T."/>
            <person name="Aryal R."/>
            <person name="Dudchenko O."/>
            <person name="Sargent D.J."/>
            <person name="Mead D."/>
            <person name="Buti M."/>
            <person name="Cavallini A."/>
            <person name="Hytonen T."/>
            <person name="Andres J."/>
            <person name="Pham M."/>
            <person name="Weisz D."/>
            <person name="Mascagni F."/>
            <person name="Usai G."/>
            <person name="Natali L."/>
            <person name="Bassil N."/>
            <person name="Fernandez G.E."/>
            <person name="Lomsadze A."/>
            <person name="Armour M."/>
            <person name="Olukolu B."/>
            <person name="Poorten T."/>
            <person name="Britton C."/>
            <person name="Davik J."/>
            <person name="Ashrafi H."/>
            <person name="Aiden E.L."/>
            <person name="Borodovsky M."/>
            <person name="Worthington M."/>
        </authorList>
    </citation>
    <scope>NUCLEOTIDE SEQUENCE [LARGE SCALE GENOMIC DNA]</scope>
    <source>
        <strain evidence="2">PI 553951</strain>
    </source>
</reference>
<keyword evidence="3" id="KW-1185">Reference proteome</keyword>
<accession>A0AAW1VX89</accession>
<evidence type="ECO:0000313" key="3">
    <source>
        <dbReference type="Proteomes" id="UP001457282"/>
    </source>
</evidence>
<gene>
    <name evidence="2" type="ORF">M0R45_035018</name>
</gene>
<comment type="caution">
    <text evidence="2">The sequence shown here is derived from an EMBL/GenBank/DDBJ whole genome shotgun (WGS) entry which is preliminary data.</text>
</comment>
<evidence type="ECO:0000256" key="1">
    <source>
        <dbReference type="SAM" id="MobiDB-lite"/>
    </source>
</evidence>
<feature type="compositionally biased region" description="Basic and acidic residues" evidence="1">
    <location>
        <begin position="21"/>
        <end position="40"/>
    </location>
</feature>
<evidence type="ECO:0000313" key="2">
    <source>
        <dbReference type="EMBL" id="KAK9911095.1"/>
    </source>
</evidence>
<dbReference type="Proteomes" id="UP001457282">
    <property type="component" value="Unassembled WGS sequence"/>
</dbReference>
<proteinExistence type="predicted"/>
<organism evidence="2 3">
    <name type="scientific">Rubus argutus</name>
    <name type="common">Southern blackberry</name>
    <dbReference type="NCBI Taxonomy" id="59490"/>
    <lineage>
        <taxon>Eukaryota</taxon>
        <taxon>Viridiplantae</taxon>
        <taxon>Streptophyta</taxon>
        <taxon>Embryophyta</taxon>
        <taxon>Tracheophyta</taxon>
        <taxon>Spermatophyta</taxon>
        <taxon>Magnoliopsida</taxon>
        <taxon>eudicotyledons</taxon>
        <taxon>Gunneridae</taxon>
        <taxon>Pentapetalae</taxon>
        <taxon>rosids</taxon>
        <taxon>fabids</taxon>
        <taxon>Rosales</taxon>
        <taxon>Rosaceae</taxon>
        <taxon>Rosoideae</taxon>
        <taxon>Rosoideae incertae sedis</taxon>
        <taxon>Rubus</taxon>
    </lineage>
</organism>
<dbReference type="AlphaFoldDB" id="A0AAW1VX89"/>
<name>A0AAW1VX89_RUBAR</name>
<feature type="region of interest" description="Disordered" evidence="1">
    <location>
        <begin position="1"/>
        <end position="60"/>
    </location>
</feature>
<sequence>MAELSKMPRGTTAGVGSSEGIDAHLERPSAQDRVRQRERASSGSGASSSSRPSTVVPPPGEIVGQELVKWHLADGTPVQESKRTMTPREIEVLRANYRIPSDVTLRPLKDGELATNPPARWVAVHEHQFKCGLTLPLHPWVQRVLSCLDLAVGQITPNMWKQLLGMFVVWELSGNGWPTIDEVLSFYKLTYLSKRYCSGTVSLSDRGRSVVAKLPTSTVDWRVSVCLAGGRWEGAEGVELGRFVPRTFRPIGDKQYSLTPVEERRIARVLSNWPESTRNSYALNCWASLEHVGLARRPVKVDNDPSKKKMSKLGTEAQLLARLMEQARKAKMGTGGAKEVVASAAPGEGVGPIPVNSDEEATLRTRLHQRKRKATVGSSFGTDDVPFALPLSDAVTATGLTVGDHVPAPSKKTRLVAATPKDIGSSKLSTVAKEALLEDEGFIRHVAERLKSAGLNWMVQAQGSPRDNRARAFDSILRGLHNLYLIDSLEEDVALKEQVATLEAG</sequence>
<protein>
    <submittedName>
        <fullName evidence="2">Uncharacterized protein</fullName>
    </submittedName>
</protein>
<dbReference type="EMBL" id="JBEDUW010000007">
    <property type="protein sequence ID" value="KAK9911095.1"/>
    <property type="molecule type" value="Genomic_DNA"/>
</dbReference>
<feature type="compositionally biased region" description="Low complexity" evidence="1">
    <location>
        <begin position="41"/>
        <end position="54"/>
    </location>
</feature>